<evidence type="ECO:0000313" key="2">
    <source>
        <dbReference type="Proteomes" id="UP000267029"/>
    </source>
</evidence>
<protein>
    <submittedName>
        <fullName evidence="3">Reverse transcriptase</fullName>
    </submittedName>
</protein>
<evidence type="ECO:0000313" key="1">
    <source>
        <dbReference type="EMBL" id="VDD75315.1"/>
    </source>
</evidence>
<organism evidence="3">
    <name type="scientific">Mesocestoides corti</name>
    <name type="common">Flatworm</name>
    <dbReference type="NCBI Taxonomy" id="53468"/>
    <lineage>
        <taxon>Eukaryota</taxon>
        <taxon>Metazoa</taxon>
        <taxon>Spiralia</taxon>
        <taxon>Lophotrochozoa</taxon>
        <taxon>Platyhelminthes</taxon>
        <taxon>Cestoda</taxon>
        <taxon>Eucestoda</taxon>
        <taxon>Cyclophyllidea</taxon>
        <taxon>Mesocestoididae</taxon>
        <taxon>Mesocestoides</taxon>
    </lineage>
</organism>
<reference evidence="1 2" key="2">
    <citation type="submission" date="2018-10" db="EMBL/GenBank/DDBJ databases">
        <authorList>
            <consortium name="Pathogen Informatics"/>
        </authorList>
    </citation>
    <scope>NUCLEOTIDE SEQUENCE [LARGE SCALE GENOMIC DNA]</scope>
</reference>
<gene>
    <name evidence="1" type="ORF">MCOS_LOCUS1318</name>
</gene>
<dbReference type="WBParaSite" id="MCOS_0000131701-mRNA-1">
    <property type="protein sequence ID" value="MCOS_0000131701-mRNA-1"/>
    <property type="gene ID" value="MCOS_0000131701"/>
</dbReference>
<dbReference type="EMBL" id="UXSR01000157">
    <property type="protein sequence ID" value="VDD75315.1"/>
    <property type="molecule type" value="Genomic_DNA"/>
</dbReference>
<dbReference type="Proteomes" id="UP000267029">
    <property type="component" value="Unassembled WGS sequence"/>
</dbReference>
<evidence type="ECO:0000313" key="3">
    <source>
        <dbReference type="WBParaSite" id="MCOS_0000131701-mRNA-1"/>
    </source>
</evidence>
<sequence length="142" mass="16340">MHFRTKTKFLNWVNADPSDRFVLKDYFPTNLVRGILRRAHTYAQRVCAVRAFRSQRDRYEAETGLRGIYDVTNACVCPRIGLRAHPLRVIVSAHVIRLANRMAKVDAKLSGPMGSDHKECKLRLRRTLSNLVTDTRFRDGGL</sequence>
<proteinExistence type="predicted"/>
<accession>A0A0R3U3X9</accession>
<reference evidence="3" key="1">
    <citation type="submission" date="2017-02" db="UniProtKB">
        <authorList>
            <consortium name="WormBaseParasite"/>
        </authorList>
    </citation>
    <scope>IDENTIFICATION</scope>
</reference>
<dbReference type="AlphaFoldDB" id="A0A0R3U3X9"/>
<keyword evidence="2" id="KW-1185">Reference proteome</keyword>
<name>A0A0R3U3X9_MESCO</name>